<evidence type="ECO:0000256" key="2">
    <source>
        <dbReference type="ARBA" id="ARBA00004613"/>
    </source>
</evidence>
<evidence type="ECO:0000313" key="5">
    <source>
        <dbReference type="EMBL" id="KAF9538857.1"/>
    </source>
</evidence>
<keyword evidence="6" id="KW-1185">Reference proteome</keyword>
<organism evidence="5 6">
    <name type="scientific">Mortierella hygrophila</name>
    <dbReference type="NCBI Taxonomy" id="979708"/>
    <lineage>
        <taxon>Eukaryota</taxon>
        <taxon>Fungi</taxon>
        <taxon>Fungi incertae sedis</taxon>
        <taxon>Mucoromycota</taxon>
        <taxon>Mortierellomycotina</taxon>
        <taxon>Mortierellomycetes</taxon>
        <taxon>Mortierellales</taxon>
        <taxon>Mortierellaceae</taxon>
        <taxon>Mortierella</taxon>
    </lineage>
</organism>
<feature type="domain" description="Crinkler effector protein N-terminal" evidence="4">
    <location>
        <begin position="8"/>
        <end position="107"/>
    </location>
</feature>
<evidence type="ECO:0000313" key="6">
    <source>
        <dbReference type="Proteomes" id="UP000723463"/>
    </source>
</evidence>
<dbReference type="AlphaFoldDB" id="A0A9P6JZA0"/>
<dbReference type="Proteomes" id="UP000723463">
    <property type="component" value="Unassembled WGS sequence"/>
</dbReference>
<accession>A0A9P6JZA0</accession>
<reference evidence="5" key="1">
    <citation type="journal article" date="2020" name="Fungal Divers.">
        <title>Resolving the Mortierellaceae phylogeny through synthesis of multi-gene phylogenetics and phylogenomics.</title>
        <authorList>
            <person name="Vandepol N."/>
            <person name="Liber J."/>
            <person name="Desiro A."/>
            <person name="Na H."/>
            <person name="Kennedy M."/>
            <person name="Barry K."/>
            <person name="Grigoriev I.V."/>
            <person name="Miller A.N."/>
            <person name="O'Donnell K."/>
            <person name="Stajich J.E."/>
            <person name="Bonito G."/>
        </authorList>
    </citation>
    <scope>NUCLEOTIDE SEQUENCE</scope>
    <source>
        <strain evidence="5">NRRL 2591</strain>
    </source>
</reference>
<dbReference type="Pfam" id="PF20147">
    <property type="entry name" value="Crinkler"/>
    <property type="match status" value="1"/>
</dbReference>
<comment type="subcellular location">
    <subcellularLocation>
        <location evidence="1">Host cell</location>
    </subcellularLocation>
    <subcellularLocation>
        <location evidence="2">Secreted</location>
    </subcellularLocation>
</comment>
<protein>
    <recommendedName>
        <fullName evidence="4">Crinkler effector protein N-terminal domain-containing protein</fullName>
    </recommendedName>
</protein>
<keyword evidence="3" id="KW-0964">Secreted</keyword>
<evidence type="ECO:0000259" key="4">
    <source>
        <dbReference type="Pfam" id="PF20147"/>
    </source>
</evidence>
<dbReference type="GO" id="GO:0005576">
    <property type="term" value="C:extracellular region"/>
    <property type="evidence" value="ECO:0007669"/>
    <property type="project" value="UniProtKB-SubCell"/>
</dbReference>
<dbReference type="InterPro" id="IPR045379">
    <property type="entry name" value="Crinkler_N"/>
</dbReference>
<evidence type="ECO:0000256" key="3">
    <source>
        <dbReference type="ARBA" id="ARBA00022525"/>
    </source>
</evidence>
<dbReference type="GO" id="GO:0043657">
    <property type="term" value="C:host cell"/>
    <property type="evidence" value="ECO:0007669"/>
    <property type="project" value="UniProtKB-SubCell"/>
</dbReference>
<proteinExistence type="predicted"/>
<evidence type="ECO:0000256" key="1">
    <source>
        <dbReference type="ARBA" id="ARBA00004340"/>
    </source>
</evidence>
<gene>
    <name evidence="5" type="ORF">EC957_006073</name>
</gene>
<name>A0A9P6JZA0_9FUNG</name>
<dbReference type="EMBL" id="JAAAXW010000279">
    <property type="protein sequence ID" value="KAF9538857.1"/>
    <property type="molecule type" value="Genomic_DNA"/>
</dbReference>
<comment type="caution">
    <text evidence="5">The sequence shown here is derived from an EMBL/GenBank/DDBJ whole genome shotgun (WGS) entry which is preliminary data.</text>
</comment>
<sequence length="147" mass="16811">MAINYLILYCLVEGQSASNAFYVTAKPTEAVYDLKVHIKTESPNTFIGVDAKDLTLWRILIPPGNLHSVIKVNALDDDNTTELDNLRKRLSEVFPKSPDDNTYILVRRPPSVRSPPVNDYYIPHKRPMADKLDLPANKKIRITEHRR</sequence>